<evidence type="ECO:0008006" key="4">
    <source>
        <dbReference type="Google" id="ProtNLM"/>
    </source>
</evidence>
<feature type="transmembrane region" description="Helical" evidence="1">
    <location>
        <begin position="12"/>
        <end position="36"/>
    </location>
</feature>
<keyword evidence="1" id="KW-0812">Transmembrane</keyword>
<keyword evidence="1" id="KW-1133">Transmembrane helix</keyword>
<name>A0AAE3HDS1_9FIRM</name>
<dbReference type="RefSeq" id="WP_257528894.1">
    <property type="nucleotide sequence ID" value="NZ_JANKAS010000001.1"/>
</dbReference>
<dbReference type="Proteomes" id="UP001205748">
    <property type="component" value="Unassembled WGS sequence"/>
</dbReference>
<keyword evidence="1" id="KW-0472">Membrane</keyword>
<accession>A0AAE3HDS1</accession>
<dbReference type="EMBL" id="JANKAS010000001">
    <property type="protein sequence ID" value="MCR1897489.1"/>
    <property type="molecule type" value="Genomic_DNA"/>
</dbReference>
<feature type="transmembrane region" description="Helical" evidence="1">
    <location>
        <begin position="48"/>
        <end position="66"/>
    </location>
</feature>
<protein>
    <recommendedName>
        <fullName evidence="4">DUF2178 domain-containing protein</fullName>
    </recommendedName>
</protein>
<keyword evidence="3" id="KW-1185">Reference proteome</keyword>
<evidence type="ECO:0000313" key="2">
    <source>
        <dbReference type="EMBL" id="MCR1897489.1"/>
    </source>
</evidence>
<feature type="transmembrane region" description="Helical" evidence="1">
    <location>
        <begin position="123"/>
        <end position="146"/>
    </location>
</feature>
<evidence type="ECO:0000256" key="1">
    <source>
        <dbReference type="SAM" id="Phobius"/>
    </source>
</evidence>
<evidence type="ECO:0000313" key="3">
    <source>
        <dbReference type="Proteomes" id="UP001205748"/>
    </source>
</evidence>
<comment type="caution">
    <text evidence="2">The sequence shown here is derived from an EMBL/GenBank/DDBJ whole genome shotgun (WGS) entry which is preliminary data.</text>
</comment>
<sequence>MTSFEKEIQKRLKITIWGTVLTMVAVALAFTIRLSIGGYSLEVSIDHLFVMLGIFAGIVVAALIKITRFRNALKNKNKLEELYIKETDERNRIIILKTCRACITITLTFLGIGAIIASLFNEIVFFTLGIVLILILILYLTLRVYYTNR</sequence>
<dbReference type="AlphaFoldDB" id="A0AAE3HDS1"/>
<gene>
    <name evidence="2" type="ORF">NSA47_00600</name>
</gene>
<reference evidence="2" key="1">
    <citation type="submission" date="2022-07" db="EMBL/GenBank/DDBJ databases">
        <title>Enhanced cultured diversity of the mouse gut microbiota enables custom-made synthetic communities.</title>
        <authorList>
            <person name="Afrizal A."/>
        </authorList>
    </citation>
    <scope>NUCLEOTIDE SEQUENCE</scope>
    <source>
        <strain evidence="2">DSM 28593</strain>
    </source>
</reference>
<feature type="transmembrane region" description="Helical" evidence="1">
    <location>
        <begin position="94"/>
        <end position="117"/>
    </location>
</feature>
<proteinExistence type="predicted"/>
<organism evidence="2 3">
    <name type="scientific">Irregularibacter muris</name>
    <dbReference type="NCBI Taxonomy" id="1796619"/>
    <lineage>
        <taxon>Bacteria</taxon>
        <taxon>Bacillati</taxon>
        <taxon>Bacillota</taxon>
        <taxon>Clostridia</taxon>
        <taxon>Eubacteriales</taxon>
        <taxon>Eubacteriaceae</taxon>
        <taxon>Irregularibacter</taxon>
    </lineage>
</organism>